<reference evidence="9" key="1">
    <citation type="submission" date="2025-08" db="UniProtKB">
        <authorList>
            <consortium name="RefSeq"/>
        </authorList>
    </citation>
    <scope>IDENTIFICATION</scope>
    <source>
        <tissue evidence="9">Gonads</tissue>
    </source>
</reference>
<dbReference type="CDD" id="cd16515">
    <property type="entry name" value="RING-HC_LRSAM1"/>
    <property type="match status" value="1"/>
</dbReference>
<dbReference type="OrthoDB" id="1711136at2759"/>
<keyword evidence="8" id="KW-1185">Reference proteome</keyword>
<evidence type="ECO:0000256" key="3">
    <source>
        <dbReference type="ARBA" id="ARBA00022771"/>
    </source>
</evidence>
<dbReference type="Pfam" id="PF13855">
    <property type="entry name" value="LRR_8"/>
    <property type="match status" value="1"/>
</dbReference>
<dbReference type="Gene3D" id="3.80.10.10">
    <property type="entry name" value="Ribonuclease Inhibitor"/>
    <property type="match status" value="1"/>
</dbReference>
<dbReference type="InterPro" id="IPR001611">
    <property type="entry name" value="Leu-rich_rpt"/>
</dbReference>
<keyword evidence="6" id="KW-0175">Coiled coil</keyword>
<sequence length="708" mass="81443">MIIFVNCPVDVPFLKCDITFIMFRRKKSVNKKKLEHKLYLARESPEPTFDLSDCDLNNVPSGVYSLCRVFCKISLHLQNNQLSSLSGGGDLKDLCNLIILDLHNNLFTLLPADMNTLTNLQELYLQENQLKHLPEACCCLVNLKHLDISKNRLKDLSENIGNLVNLRILKLENNPDLKYLPKSICRAQRLILIELDVEGFLYPPIDIIREGTESIMRYICSDIEFPYVSPNDVEDIQLELPSSSLEEVDKFQEKIWDLEKQKLMKMQEFLEIEKNNALLQKQEIEFSNLHRANKEKLLSSIAAQQTKLDNKLSKIQQKKEYERFHLIEQLQEAENNADEAINKLLALNQEPQIQLLERELEEEQKLIIAVNRHHESLYKDDILAAMQDILSQEAELFKKFDNSRIETSRSILEQELEKDSKLSEILQNQDLQKSNLVAKLLEDSDLQKVAVGTLLERGDARSWGLVQQVRLVESQLLALTNIEIDRKKLKIDEHLNDLSEKRLNLSILLVELLDQQKERRAQLLSTLRAMEEQNTNNVDDFWLRQYQRLLERLPEGLSHAQKNIDQKLAEILLINGVLHCLPFLAKLTQCQSNTKNITENDLIEAGISNAVDRLKIIDALCIYSKEHLSCEFTPSAPLLENEGASAPPLEHITPFNSLECVICMEVECHIIFVPCGHLCCCSNCSLLVAECPLCRACIERKITIMELH</sequence>
<evidence type="ECO:0000256" key="1">
    <source>
        <dbReference type="ARBA" id="ARBA00022614"/>
    </source>
</evidence>
<keyword evidence="2" id="KW-0677">Repeat</keyword>
<dbReference type="InterPro" id="IPR013083">
    <property type="entry name" value="Znf_RING/FYVE/PHD"/>
</dbReference>
<protein>
    <submittedName>
        <fullName evidence="9">E3 ubiquitin-protein ligase LRSAM1-like isoform X1</fullName>
    </submittedName>
</protein>
<dbReference type="GeneID" id="115880622"/>
<dbReference type="PROSITE" id="PS50089">
    <property type="entry name" value="ZF_RING_2"/>
    <property type="match status" value="1"/>
</dbReference>
<keyword evidence="4" id="KW-0862">Zinc</keyword>
<dbReference type="Proteomes" id="UP000504635">
    <property type="component" value="Unplaced"/>
</dbReference>
<feature type="domain" description="RING-type" evidence="7">
    <location>
        <begin position="660"/>
        <end position="695"/>
    </location>
</feature>
<dbReference type="InterPro" id="IPR001841">
    <property type="entry name" value="Znf_RING"/>
</dbReference>
<evidence type="ECO:0000256" key="5">
    <source>
        <dbReference type="PROSITE-ProRule" id="PRU00175"/>
    </source>
</evidence>
<accession>A0A6J2XQH8</accession>
<dbReference type="InterPro" id="IPR032675">
    <property type="entry name" value="LRR_dom_sf"/>
</dbReference>
<name>A0A6J2XQH8_SITOR</name>
<evidence type="ECO:0000313" key="9">
    <source>
        <dbReference type="RefSeq" id="XP_030753758.1"/>
    </source>
</evidence>
<keyword evidence="1" id="KW-0433">Leucine-rich repeat</keyword>
<dbReference type="Gene3D" id="3.30.40.10">
    <property type="entry name" value="Zinc/RING finger domain, C3HC4 (zinc finger)"/>
    <property type="match status" value="1"/>
</dbReference>
<dbReference type="PROSITE" id="PS51450">
    <property type="entry name" value="LRR"/>
    <property type="match status" value="2"/>
</dbReference>
<dbReference type="AlphaFoldDB" id="A0A6J2XQH8"/>
<evidence type="ECO:0000256" key="4">
    <source>
        <dbReference type="ARBA" id="ARBA00022833"/>
    </source>
</evidence>
<dbReference type="SUPFAM" id="SSF52058">
    <property type="entry name" value="L domain-like"/>
    <property type="match status" value="1"/>
</dbReference>
<dbReference type="GO" id="GO:0005737">
    <property type="term" value="C:cytoplasm"/>
    <property type="evidence" value="ECO:0007669"/>
    <property type="project" value="TreeGrafter"/>
</dbReference>
<dbReference type="KEGG" id="soy:115880622"/>
<dbReference type="InParanoid" id="A0A6J2XQH8"/>
<keyword evidence="3 5" id="KW-0479">Metal-binding</keyword>
<organism evidence="8 9">
    <name type="scientific">Sitophilus oryzae</name>
    <name type="common">Rice weevil</name>
    <name type="synonym">Curculio oryzae</name>
    <dbReference type="NCBI Taxonomy" id="7048"/>
    <lineage>
        <taxon>Eukaryota</taxon>
        <taxon>Metazoa</taxon>
        <taxon>Ecdysozoa</taxon>
        <taxon>Arthropoda</taxon>
        <taxon>Hexapoda</taxon>
        <taxon>Insecta</taxon>
        <taxon>Pterygota</taxon>
        <taxon>Neoptera</taxon>
        <taxon>Endopterygota</taxon>
        <taxon>Coleoptera</taxon>
        <taxon>Polyphaga</taxon>
        <taxon>Cucujiformia</taxon>
        <taxon>Curculionidae</taxon>
        <taxon>Dryophthorinae</taxon>
        <taxon>Sitophilus</taxon>
    </lineage>
</organism>
<dbReference type="PANTHER" id="PTHR48051:SF47">
    <property type="entry name" value="LEUCINE RICH REPEAT AND STERILE ALPHA MOTIF CONTAINING 1"/>
    <property type="match status" value="1"/>
</dbReference>
<keyword evidence="3 5" id="KW-0863">Zinc-finger</keyword>
<dbReference type="GO" id="GO:0008270">
    <property type="term" value="F:zinc ion binding"/>
    <property type="evidence" value="ECO:0007669"/>
    <property type="project" value="UniProtKB-KW"/>
</dbReference>
<gene>
    <name evidence="9" type="primary">LOC115880622</name>
</gene>
<evidence type="ECO:0000256" key="6">
    <source>
        <dbReference type="SAM" id="Coils"/>
    </source>
</evidence>
<dbReference type="SMART" id="SM00369">
    <property type="entry name" value="LRR_TYP"/>
    <property type="match status" value="4"/>
</dbReference>
<dbReference type="Pfam" id="PF13920">
    <property type="entry name" value="zf-C3HC4_3"/>
    <property type="match status" value="1"/>
</dbReference>
<evidence type="ECO:0000259" key="7">
    <source>
        <dbReference type="PROSITE" id="PS50089"/>
    </source>
</evidence>
<evidence type="ECO:0000256" key="2">
    <source>
        <dbReference type="ARBA" id="ARBA00022737"/>
    </source>
</evidence>
<proteinExistence type="predicted"/>
<dbReference type="RefSeq" id="XP_030753758.1">
    <property type="nucleotide sequence ID" value="XM_030897898.1"/>
</dbReference>
<evidence type="ECO:0000313" key="8">
    <source>
        <dbReference type="Proteomes" id="UP000504635"/>
    </source>
</evidence>
<dbReference type="InterPro" id="IPR003591">
    <property type="entry name" value="Leu-rich_rpt_typical-subtyp"/>
</dbReference>
<dbReference type="PANTHER" id="PTHR48051">
    <property type="match status" value="1"/>
</dbReference>
<feature type="coiled-coil region" evidence="6">
    <location>
        <begin position="323"/>
        <end position="373"/>
    </location>
</feature>
<dbReference type="InterPro" id="IPR050216">
    <property type="entry name" value="LRR_domain-containing"/>
</dbReference>